<dbReference type="CDD" id="cd03364">
    <property type="entry name" value="TOPRIM_DnaG_primases"/>
    <property type="match status" value="1"/>
</dbReference>
<proteinExistence type="inferred from homology"/>
<feature type="zinc finger region" description="CHC2-type" evidence="12">
    <location>
        <begin position="41"/>
        <end position="65"/>
    </location>
</feature>
<evidence type="ECO:0000313" key="16">
    <source>
        <dbReference type="Proteomes" id="UP001596044"/>
    </source>
</evidence>
<dbReference type="InterPro" id="IPR050219">
    <property type="entry name" value="DnaG_primase"/>
</dbReference>
<dbReference type="Gene3D" id="3.40.1360.10">
    <property type="match status" value="1"/>
</dbReference>
<evidence type="ECO:0000256" key="4">
    <source>
        <dbReference type="ARBA" id="ARBA00022695"/>
    </source>
</evidence>
<keyword evidence="9" id="KW-0460">Magnesium</keyword>
<keyword evidence="5 12" id="KW-0235">DNA replication</keyword>
<evidence type="ECO:0000256" key="2">
    <source>
        <dbReference type="ARBA" id="ARBA00022515"/>
    </source>
</evidence>
<keyword evidence="8 12" id="KW-0862">Zinc</keyword>
<dbReference type="InterPro" id="IPR034151">
    <property type="entry name" value="TOPRIM_DnaG_bac"/>
</dbReference>
<dbReference type="Pfam" id="PF08275">
    <property type="entry name" value="DNAG_N"/>
    <property type="match status" value="1"/>
</dbReference>
<dbReference type="PROSITE" id="PS50880">
    <property type="entry name" value="TOPRIM"/>
    <property type="match status" value="1"/>
</dbReference>
<evidence type="ECO:0000256" key="12">
    <source>
        <dbReference type="HAMAP-Rule" id="MF_00974"/>
    </source>
</evidence>
<keyword evidence="4 12" id="KW-0548">Nucleotidyltransferase</keyword>
<dbReference type="Pfam" id="PF10410">
    <property type="entry name" value="DnaB_bind"/>
    <property type="match status" value="1"/>
</dbReference>
<comment type="subunit">
    <text evidence="12">Monomer. Interacts with DnaB.</text>
</comment>
<dbReference type="SMART" id="SM00400">
    <property type="entry name" value="ZnF_CHCC"/>
    <property type="match status" value="1"/>
</dbReference>
<dbReference type="EC" id="2.7.7.101" evidence="12"/>
<evidence type="ECO:0000256" key="1">
    <source>
        <dbReference type="ARBA" id="ARBA00022478"/>
    </source>
</evidence>
<dbReference type="Proteomes" id="UP001596044">
    <property type="component" value="Unassembled WGS sequence"/>
</dbReference>
<comment type="domain">
    <text evidence="12">Contains an N-terminal zinc-binding domain, a central core domain that contains the primase activity, and a C-terminal DnaB-binding domain.</text>
</comment>
<evidence type="ECO:0000256" key="6">
    <source>
        <dbReference type="ARBA" id="ARBA00022723"/>
    </source>
</evidence>
<organism evidence="15 16">
    <name type="scientific">Paenibacillus aestuarii</name>
    <dbReference type="NCBI Taxonomy" id="516965"/>
    <lineage>
        <taxon>Bacteria</taxon>
        <taxon>Bacillati</taxon>
        <taxon>Bacillota</taxon>
        <taxon>Bacilli</taxon>
        <taxon>Bacillales</taxon>
        <taxon>Paenibacillaceae</taxon>
        <taxon>Paenibacillus</taxon>
    </lineage>
</organism>
<dbReference type="RefSeq" id="WP_270885526.1">
    <property type="nucleotide sequence ID" value="NZ_JAQFVF010000089.1"/>
</dbReference>
<comment type="similarity">
    <text evidence="12 13">Belongs to the DnaG primase family.</text>
</comment>
<dbReference type="Pfam" id="PF01807">
    <property type="entry name" value="Zn_ribbon_DnaG"/>
    <property type="match status" value="1"/>
</dbReference>
<keyword evidence="6 12" id="KW-0479">Metal-binding</keyword>
<dbReference type="EMBL" id="JBHSMJ010000025">
    <property type="protein sequence ID" value="MFC5450232.1"/>
    <property type="molecule type" value="Genomic_DNA"/>
</dbReference>
<evidence type="ECO:0000256" key="10">
    <source>
        <dbReference type="ARBA" id="ARBA00023125"/>
    </source>
</evidence>
<name>A0ABW0KCD3_9BACL</name>
<dbReference type="SUPFAM" id="SSF48024">
    <property type="entry name" value="N-terminal domain of DnaB helicase"/>
    <property type="match status" value="1"/>
</dbReference>
<dbReference type="InterPro" id="IPR002694">
    <property type="entry name" value="Znf_CHC2"/>
</dbReference>
<dbReference type="InterPro" id="IPR019475">
    <property type="entry name" value="DNA_primase_DnaB-bd"/>
</dbReference>
<dbReference type="Gene3D" id="6.10.140.360">
    <property type="match status" value="1"/>
</dbReference>
<dbReference type="InterPro" id="IPR037068">
    <property type="entry name" value="DNA_primase_core_N_sf"/>
</dbReference>
<comment type="cofactor">
    <cofactor evidence="12 13">
        <name>Zn(2+)</name>
        <dbReference type="ChEBI" id="CHEBI:29105"/>
    </cofactor>
    <text evidence="12 13">Binds 1 zinc ion per monomer.</text>
</comment>
<evidence type="ECO:0000256" key="11">
    <source>
        <dbReference type="ARBA" id="ARBA00023163"/>
    </source>
</evidence>
<dbReference type="SUPFAM" id="SSF57783">
    <property type="entry name" value="Zinc beta-ribbon"/>
    <property type="match status" value="1"/>
</dbReference>
<dbReference type="InterPro" id="IPR036185">
    <property type="entry name" value="DNA_heli_DnaB-like_N_sf"/>
</dbReference>
<dbReference type="Pfam" id="PF13155">
    <property type="entry name" value="Toprim_2"/>
    <property type="match status" value="1"/>
</dbReference>
<keyword evidence="3 12" id="KW-0808">Transferase</keyword>
<protein>
    <recommendedName>
        <fullName evidence="12 13">DNA primase</fullName>
        <ecNumber evidence="12">2.7.7.101</ecNumber>
    </recommendedName>
</protein>
<evidence type="ECO:0000256" key="9">
    <source>
        <dbReference type="ARBA" id="ARBA00022842"/>
    </source>
</evidence>
<dbReference type="InterPro" id="IPR030846">
    <property type="entry name" value="DnaG_bac"/>
</dbReference>
<dbReference type="PANTHER" id="PTHR30313">
    <property type="entry name" value="DNA PRIMASE"/>
    <property type="match status" value="1"/>
</dbReference>
<sequence length="615" mass="69679">MRYGRIPEEVIEAVLKRNDIVDVIGRHVHLSKQGHYMKGLCPFHSEKSPSFTVTPEKQIYRCFGCGAGGNVIRFIMEIEGLSFSEAVTKLAEEGDIPITWEEATEEQSEQQREKADLLKAYDFAAKLYHFILNNTDQGKAAKSYLVSRGISDKLIETFQIGYAPAMWDTLVQQLEKRGFSLPLMERGGLISARHEGGGYVDKFRERIMFPIYDATGKTIAFGGRSTGDAQPKYLNSPESFLFNKSRTVYNLHQARPHMRKTQQVVLFEGYVDVIKAWEAGVSNGVATMGTALTKEHAALLNRNADKVVICYDGDNAGQSAAFKSIPILEEAGCQVTVAMLPDGKDPDEYVSTYGFDRFVREIIEPAVPSMKYKLLYIRKNFKLHEEGDRLRYLQTAVRMIADLASTMERDHYLKQLASEFPDSSYESMKLDMHEILLQSEKKRTDGDNKPFLWNNVMNNGRTTERTRSQTPALLPAYHNAERLLLAVMMHDREVCERVESQLGDAFNVEAHAVLAAYLYAYYAQNTEPDASRYIAMLQDEQLESLASSIVMMGAGHGMNDQVIDDYIRQIRKVPMQEEIERKTEERVRAERAGDPLRAAQIAIEIIALEKRLKST</sequence>
<evidence type="ECO:0000259" key="14">
    <source>
        <dbReference type="PROSITE" id="PS50880"/>
    </source>
</evidence>
<dbReference type="InterPro" id="IPR006295">
    <property type="entry name" value="DNA_primase_DnaG"/>
</dbReference>
<gene>
    <name evidence="12 15" type="primary">dnaG</name>
    <name evidence="15" type="ORF">ACFPOG_18445</name>
</gene>
<comment type="catalytic activity">
    <reaction evidence="12">
        <text>ssDNA + n NTP = ssDNA/pppN(pN)n-1 hybrid + (n-1) diphosphate.</text>
        <dbReference type="EC" id="2.7.7.101"/>
    </reaction>
</comment>
<dbReference type="InterPro" id="IPR013264">
    <property type="entry name" value="DNAG_N"/>
</dbReference>
<feature type="domain" description="Toprim" evidence="14">
    <location>
        <begin position="262"/>
        <end position="343"/>
    </location>
</feature>
<evidence type="ECO:0000313" key="15">
    <source>
        <dbReference type="EMBL" id="MFC5450232.1"/>
    </source>
</evidence>
<comment type="function">
    <text evidence="12 13">RNA polymerase that catalyzes the synthesis of short RNA molecules used as primers for DNA polymerase during DNA replication.</text>
</comment>
<dbReference type="SMART" id="SM00493">
    <property type="entry name" value="TOPRIM"/>
    <property type="match status" value="1"/>
</dbReference>
<dbReference type="InterPro" id="IPR006171">
    <property type="entry name" value="TOPRIM_dom"/>
</dbReference>
<dbReference type="PANTHER" id="PTHR30313:SF2">
    <property type="entry name" value="DNA PRIMASE"/>
    <property type="match status" value="1"/>
</dbReference>
<keyword evidence="7 12" id="KW-0863">Zinc-finger</keyword>
<dbReference type="InterPro" id="IPR016136">
    <property type="entry name" value="DNA_helicase_N/primase_C"/>
</dbReference>
<dbReference type="Gene3D" id="3.90.580.10">
    <property type="entry name" value="Zinc finger, CHC2-type domain"/>
    <property type="match status" value="1"/>
</dbReference>
<dbReference type="NCBIfam" id="TIGR01391">
    <property type="entry name" value="dnaG"/>
    <property type="match status" value="1"/>
</dbReference>
<comment type="caution">
    <text evidence="15">The sequence shown here is derived from an EMBL/GenBank/DDBJ whole genome shotgun (WGS) entry which is preliminary data.</text>
</comment>
<keyword evidence="2 12" id="KW-0639">Primosome</keyword>
<keyword evidence="10 12" id="KW-0238">DNA-binding</keyword>
<evidence type="ECO:0000256" key="8">
    <source>
        <dbReference type="ARBA" id="ARBA00022833"/>
    </source>
</evidence>
<dbReference type="HAMAP" id="MF_00974">
    <property type="entry name" value="DNA_primase_DnaG"/>
    <property type="match status" value="1"/>
</dbReference>
<reference evidence="16" key="1">
    <citation type="journal article" date="2019" name="Int. J. Syst. Evol. Microbiol.">
        <title>The Global Catalogue of Microorganisms (GCM) 10K type strain sequencing project: providing services to taxonomists for standard genome sequencing and annotation.</title>
        <authorList>
            <consortium name="The Broad Institute Genomics Platform"/>
            <consortium name="The Broad Institute Genome Sequencing Center for Infectious Disease"/>
            <person name="Wu L."/>
            <person name="Ma J."/>
        </authorList>
    </citation>
    <scope>NUCLEOTIDE SEQUENCE [LARGE SCALE GENOMIC DNA]</scope>
    <source>
        <strain evidence="16">KACC 11904</strain>
    </source>
</reference>
<evidence type="ECO:0000256" key="7">
    <source>
        <dbReference type="ARBA" id="ARBA00022771"/>
    </source>
</evidence>
<evidence type="ECO:0000256" key="5">
    <source>
        <dbReference type="ARBA" id="ARBA00022705"/>
    </source>
</evidence>
<keyword evidence="11 12" id="KW-0804">Transcription</keyword>
<dbReference type="Gene3D" id="3.90.980.10">
    <property type="entry name" value="DNA primase, catalytic core, N-terminal domain"/>
    <property type="match status" value="1"/>
</dbReference>
<keyword evidence="1 12" id="KW-0240">DNA-directed RNA polymerase</keyword>
<evidence type="ECO:0000256" key="3">
    <source>
        <dbReference type="ARBA" id="ARBA00022679"/>
    </source>
</evidence>
<evidence type="ECO:0000256" key="13">
    <source>
        <dbReference type="PIRNR" id="PIRNR002811"/>
    </source>
</evidence>
<accession>A0ABW0KCD3</accession>
<dbReference type="InterPro" id="IPR036977">
    <property type="entry name" value="DNA_primase_Znf_CHC2"/>
</dbReference>
<dbReference type="Gene3D" id="1.10.860.10">
    <property type="entry name" value="DNAb Helicase, Chain A"/>
    <property type="match status" value="1"/>
</dbReference>
<keyword evidence="16" id="KW-1185">Reference proteome</keyword>
<dbReference type="SUPFAM" id="SSF56731">
    <property type="entry name" value="DNA primase core"/>
    <property type="match status" value="1"/>
</dbReference>
<dbReference type="PIRSF" id="PIRSF002811">
    <property type="entry name" value="DnaG"/>
    <property type="match status" value="1"/>
</dbReference>